<dbReference type="GO" id="GO:0050660">
    <property type="term" value="F:flavin adenine dinucleotide binding"/>
    <property type="evidence" value="ECO:0007669"/>
    <property type="project" value="TreeGrafter"/>
</dbReference>
<dbReference type="Gene3D" id="1.10.10.10">
    <property type="entry name" value="Winged helix-like DNA-binding domain superfamily/Winged helix DNA-binding domain"/>
    <property type="match status" value="1"/>
</dbReference>
<dbReference type="FunFam" id="3.50.50.60:FF:000249">
    <property type="entry name" value="Lysine-specific histone demethylase Aof2"/>
    <property type="match status" value="1"/>
</dbReference>
<dbReference type="SUPFAM" id="SSF46689">
    <property type="entry name" value="Homeodomain-like"/>
    <property type="match status" value="1"/>
</dbReference>
<feature type="region of interest" description="Disordered" evidence="15">
    <location>
        <begin position="1737"/>
        <end position="1833"/>
    </location>
</feature>
<dbReference type="CDD" id="cd02663">
    <property type="entry name" value="Peptidase_C19G"/>
    <property type="match status" value="1"/>
</dbReference>
<feature type="region of interest" description="Disordered" evidence="15">
    <location>
        <begin position="1672"/>
        <end position="1720"/>
    </location>
</feature>
<evidence type="ECO:0000256" key="14">
    <source>
        <dbReference type="ARBA" id="ARBA00042958"/>
    </source>
</evidence>
<dbReference type="PANTHER" id="PTHR10742:SF386">
    <property type="entry name" value="LYSINE-SPECIFIC HISTONE DEMETHYLASE 1A"/>
    <property type="match status" value="1"/>
</dbReference>
<dbReference type="PANTHER" id="PTHR10742">
    <property type="entry name" value="FLAVIN MONOAMINE OXIDASE"/>
    <property type="match status" value="1"/>
</dbReference>
<dbReference type="InterPro" id="IPR036388">
    <property type="entry name" value="WH-like_DNA-bd_sf"/>
</dbReference>
<dbReference type="InterPro" id="IPR002937">
    <property type="entry name" value="Amino_oxidase"/>
</dbReference>
<dbReference type="PROSITE" id="PS50235">
    <property type="entry name" value="USP_3"/>
    <property type="match status" value="1"/>
</dbReference>
<dbReference type="InterPro" id="IPR001394">
    <property type="entry name" value="Peptidase_C19_UCH"/>
</dbReference>
<dbReference type="SUPFAM" id="SSF51905">
    <property type="entry name" value="FAD/NAD(P)-binding domain"/>
    <property type="match status" value="1"/>
</dbReference>
<dbReference type="Pfam" id="PF01593">
    <property type="entry name" value="Amino_oxidase"/>
    <property type="match status" value="2"/>
</dbReference>
<dbReference type="InterPro" id="IPR036188">
    <property type="entry name" value="FAD/NAD-bd_sf"/>
</dbReference>
<comment type="similarity">
    <text evidence="3">Belongs to the peptidase C19 family.</text>
</comment>
<evidence type="ECO:0000256" key="5">
    <source>
        <dbReference type="ARBA" id="ARBA00022801"/>
    </source>
</evidence>
<dbReference type="InterPro" id="IPR007526">
    <property type="entry name" value="SWIRM"/>
</dbReference>
<dbReference type="Pfam" id="PF00443">
    <property type="entry name" value="UCH"/>
    <property type="match status" value="1"/>
</dbReference>
<dbReference type="Pfam" id="PF04433">
    <property type="entry name" value="SWIRM"/>
    <property type="match status" value="1"/>
</dbReference>
<proteinExistence type="inferred from homology"/>
<evidence type="ECO:0000259" key="17">
    <source>
        <dbReference type="PROSITE" id="PS50934"/>
    </source>
</evidence>
<evidence type="ECO:0000313" key="19">
    <source>
        <dbReference type="Proteomes" id="UP000192927"/>
    </source>
</evidence>
<evidence type="ECO:0000256" key="2">
    <source>
        <dbReference type="ARBA" id="ARBA00005995"/>
    </source>
</evidence>
<evidence type="ECO:0000256" key="12">
    <source>
        <dbReference type="ARBA" id="ARBA00041962"/>
    </source>
</evidence>
<dbReference type="GO" id="GO:0003677">
    <property type="term" value="F:DNA binding"/>
    <property type="evidence" value="ECO:0007669"/>
    <property type="project" value="UniProtKB-KW"/>
</dbReference>
<comment type="catalytic activity">
    <reaction evidence="1">
        <text>Thiol-dependent hydrolysis of ester, thioester, amide, peptide and isopeptide bonds formed by the C-terminal Gly of ubiquitin (a 76-residue protein attached to proteins as an intracellular targeting signal).</text>
        <dbReference type="EC" id="3.4.19.12"/>
    </reaction>
</comment>
<feature type="compositionally biased region" description="Basic and acidic residues" evidence="15">
    <location>
        <begin position="1690"/>
        <end position="1720"/>
    </location>
</feature>
<dbReference type="SUPFAM" id="SSF54001">
    <property type="entry name" value="Cysteine proteinases"/>
    <property type="match status" value="1"/>
</dbReference>
<dbReference type="EC" id="3.4.19.12" evidence="4"/>
<feature type="compositionally biased region" description="Polar residues" evidence="15">
    <location>
        <begin position="191"/>
        <end position="204"/>
    </location>
</feature>
<evidence type="ECO:0000256" key="4">
    <source>
        <dbReference type="ARBA" id="ARBA00012759"/>
    </source>
</evidence>
<feature type="compositionally biased region" description="Polar residues" evidence="15">
    <location>
        <begin position="1226"/>
        <end position="1240"/>
    </location>
</feature>
<reference evidence="19" key="1">
    <citation type="submission" date="2017-03" db="EMBL/GenBank/DDBJ databases">
        <authorList>
            <person name="Sharma R."/>
            <person name="Thines M."/>
        </authorList>
    </citation>
    <scope>NUCLEOTIDE SEQUENCE [LARGE SCALE GENOMIC DNA]</scope>
</reference>
<dbReference type="SUPFAM" id="SSF54373">
    <property type="entry name" value="FAD-linked reductases, C-terminal domain"/>
    <property type="match status" value="1"/>
</dbReference>
<sequence>MSSMTGLSKGGALQYEDDLDGRLHLKYNPTEIDIPLFPEIEAASDLPESLGLSFRSDDTSSLKQSQNQALGRHQMRSEGSGLGSSTSGMNGWFAQAYSGELPDDFKRVSAASIQLIDTTSHPEDVWDYTSQSPKKGSRYSKETEVSSHTSISRTDVKLERDEDVLSNDLPGPSSPDSSISLQLPPAKTATPGVQSPPNLVSPQSRPKDEKSTRAQFADLRPRTSLPTDLSAEDLARQSILAAYSSRLNPFALHPNEYVLLRNHVSSLDVSAYLNIRNRILRLWVRNPLVSVTAEEAAGCVLSSRWLGLAEVAYEWLIRRGYINFGCLEIPDNSNVRIKKRQLKRAKRKTIVVVGAGMSGLGCARQLEGLFAHYRERWTSAGEEVPRVIILEGRARLGGRVYSHPLRNQHSSGIPEHSRCTAETGAHIITGFDHGNPLSMIIRGQLALHYHRLKDNSTLYDSDGQPVDKVRDVMVEKLFNDILDRASVYRHRIDAPQTAEGDRQLIEAGRDPTGEGHKPIDEAEQSTSPTIVSHNSNTAEHVPGGLDKLTGKARMIEGSRAKERPAVAAIAMGWRPASSVLAGTDFNLDKIAYTNNPTLGAVMDEAVKQYQYLLDLSPQDMRLLNWHYANLEYANAANISKLSLGGWDQDIGNEFEGEHAQVIGGYQQVPRGIWQYPSKLDLRTRKAVKRISYSLTDTIGTSAKVFCEDGDIIEADFVVLTTPLGVLKAGSIEFQPELPLWKLAPIHRLGFGILNKIILVYDEAFWDIDKDMFGLLQEAVNDASLRQEDYISNRGRSYLFWNCVKTSGRPVLIALMAGDAAHHAEAVGDAHLVREVTQELAKIFPRAEIPEPSEAIITRWGKDRFARGSYSYVAPLAEPGDYDAMAKPVANIHFAGEATCGTHPATVHGAYISGLRAASEIIDALLGPISIPNPLVPAVVKLEGSPKVNALKRKADQPALNEPPDLKQARLEAFEFEILKEIFAKLGPRPTRPGKTGANPFLLFSKDKWGICKQNCDNARRVATGNRETKASRNEVRAALGQMWREASGDVKAPYLEQTITNRLANTESAATLQDRLSKWDEEAVKMRKEYIEQHPGVLTEEEEEQMWEALGFQGTLQRAKKVSAYAEDSDPDIDGPTSPTSPSSPAKKDPNAPQPTPLEKLLSDAGPLRDDGSDKFFGLENSGNTCYCNSILQALYFSVPFRDSVLNYPRRSPLDTINIAGGLPRINTNTTPLPNGQNALPPTKPKTPAIGPSARNPGGPQPTPKPDDKDSPESKKKQAMATGPVLTMNYDNAASYAMEESLFTSLKDIFEAIIANKSRTGVVSPIKFLETLRKENEMFRTSMHQDAHEFLNLVLNEVVANVDANAKKLEADKDVNGSAESASFEKALATAMPANTTGIRSSGNTGWVHELFEGTLTSETKCLTCENVSQRDEAFLDLSVDLDQHSSVTSCLRKFSEEEMLCERNKFHCDRCGGLQEAEKRMKIKRLPKILALHLKRFKYTEDLQRLQKLFHRVVYPYHLRLFNTTDDAEDPDRLYELYTVVVHIGGGPYHGHYVSIVKTQDRGWLLFDDEMVEPVDKSFVRNFFGGQQSLACAYVLFYQETTLEAVKREQEAEKFLAVPQPTPIFPETVGLGLKAHGLLPNEIYQVQTATSPNTEEHFHLDTLDKAMTAPSVTAAQSQPDALSPSKGEFLSKKDRAKAEKERKAGEKEKEREEQKKRKEVEVKFKESEKRLAADIKAATEASNKMKVEEDRKAAADGGPKENGTFTSTTPVLGGLSRIRDTSKSIKRPKFWGLRDSSRDDPVEADGVDDLQAAEKPKSNRFSLRKKPSSMFQ</sequence>
<dbReference type="GO" id="GO:0016491">
    <property type="term" value="F:oxidoreductase activity"/>
    <property type="evidence" value="ECO:0007669"/>
    <property type="project" value="UniProtKB-KW"/>
</dbReference>
<dbReference type="GO" id="GO:0003682">
    <property type="term" value="F:chromatin binding"/>
    <property type="evidence" value="ECO:0007669"/>
    <property type="project" value="TreeGrafter"/>
</dbReference>
<comment type="function">
    <text evidence="8">Ubiquitin thioesterase component of the regulatory network controlling carbon source utilization through ubiquitination and deubiquitination involving creA, creB, creC, creD and acrB. Deubiquitinates the creA catabolic repressor and the quinate permease qutD. Also plays a role in response to carbon starvation and the control of extracellular proteases activity.</text>
</comment>
<feature type="domain" description="USP" evidence="16">
    <location>
        <begin position="1177"/>
        <end position="1602"/>
    </location>
</feature>
<feature type="compositionally biased region" description="Basic and acidic residues" evidence="15">
    <location>
        <begin position="1744"/>
        <end position="1755"/>
    </location>
</feature>
<feature type="region of interest" description="Disordered" evidence="15">
    <location>
        <begin position="1121"/>
        <end position="1169"/>
    </location>
</feature>
<dbReference type="Gene3D" id="3.50.50.60">
    <property type="entry name" value="FAD/NAD(P)-binding domain"/>
    <property type="match status" value="2"/>
</dbReference>
<dbReference type="Proteomes" id="UP000192927">
    <property type="component" value="Unassembled WGS sequence"/>
</dbReference>
<feature type="region of interest" description="Disordered" evidence="15">
    <location>
        <begin position="1220"/>
        <end position="1283"/>
    </location>
</feature>
<dbReference type="GO" id="GO:0010468">
    <property type="term" value="P:regulation of gene expression"/>
    <property type="evidence" value="ECO:0007669"/>
    <property type="project" value="UniProtKB-ARBA"/>
</dbReference>
<feature type="compositionally biased region" description="Basic and acidic residues" evidence="15">
    <location>
        <begin position="499"/>
        <end position="520"/>
    </location>
</feature>
<dbReference type="PROSITE" id="PS00972">
    <property type="entry name" value="USP_1"/>
    <property type="match status" value="1"/>
</dbReference>
<evidence type="ECO:0000256" key="11">
    <source>
        <dbReference type="ARBA" id="ARBA00041870"/>
    </source>
</evidence>
<dbReference type="GO" id="GO:0016579">
    <property type="term" value="P:protein deubiquitination"/>
    <property type="evidence" value="ECO:0007669"/>
    <property type="project" value="InterPro"/>
</dbReference>
<organism evidence="18 19">
    <name type="scientific">Lasallia pustulata</name>
    <dbReference type="NCBI Taxonomy" id="136370"/>
    <lineage>
        <taxon>Eukaryota</taxon>
        <taxon>Fungi</taxon>
        <taxon>Dikarya</taxon>
        <taxon>Ascomycota</taxon>
        <taxon>Pezizomycotina</taxon>
        <taxon>Lecanoromycetes</taxon>
        <taxon>OSLEUM clade</taxon>
        <taxon>Umbilicariomycetidae</taxon>
        <taxon>Umbilicariales</taxon>
        <taxon>Umbilicariaceae</taxon>
        <taxon>Lasallia</taxon>
    </lineage>
</organism>
<feature type="compositionally biased region" description="Polar residues" evidence="15">
    <location>
        <begin position="524"/>
        <end position="536"/>
    </location>
</feature>
<keyword evidence="6" id="KW-0788">Thiol protease</keyword>
<dbReference type="PROSITE" id="PS50934">
    <property type="entry name" value="SWIRM"/>
    <property type="match status" value="1"/>
</dbReference>
<evidence type="ECO:0000256" key="10">
    <source>
        <dbReference type="ARBA" id="ARBA00041772"/>
    </source>
</evidence>
<feature type="region of interest" description="Disordered" evidence="15">
    <location>
        <begin position="495"/>
        <end position="536"/>
    </location>
</feature>
<evidence type="ECO:0000313" key="18">
    <source>
        <dbReference type="EMBL" id="SLM40085.1"/>
    </source>
</evidence>
<evidence type="ECO:0000256" key="13">
    <source>
        <dbReference type="ARBA" id="ARBA00042086"/>
    </source>
</evidence>
<dbReference type="EMBL" id="FWEW01003623">
    <property type="protein sequence ID" value="SLM40085.1"/>
    <property type="molecule type" value="Genomic_DNA"/>
</dbReference>
<evidence type="ECO:0000256" key="1">
    <source>
        <dbReference type="ARBA" id="ARBA00000707"/>
    </source>
</evidence>
<dbReference type="CDD" id="cd00084">
    <property type="entry name" value="HMG-box_SF"/>
    <property type="match status" value="1"/>
</dbReference>
<dbReference type="InterPro" id="IPR028889">
    <property type="entry name" value="USP"/>
</dbReference>
<dbReference type="Gene3D" id="3.90.70.10">
    <property type="entry name" value="Cysteine proteinases"/>
    <property type="match status" value="1"/>
</dbReference>
<evidence type="ECO:0000256" key="9">
    <source>
        <dbReference type="ARBA" id="ARBA00038752"/>
    </source>
</evidence>
<keyword evidence="19" id="KW-1185">Reference proteome</keyword>
<feature type="region of interest" description="Disordered" evidence="15">
    <location>
        <begin position="50"/>
        <end position="85"/>
    </location>
</feature>
<feature type="compositionally biased region" description="Basic and acidic residues" evidence="15">
    <location>
        <begin position="1265"/>
        <end position="1276"/>
    </location>
</feature>
<evidence type="ECO:0000256" key="6">
    <source>
        <dbReference type="ARBA" id="ARBA00022807"/>
    </source>
</evidence>
<evidence type="ECO:0000256" key="7">
    <source>
        <dbReference type="ARBA" id="ARBA00023002"/>
    </source>
</evidence>
<keyword evidence="7" id="KW-0560">Oxidoreductase</keyword>
<feature type="region of interest" description="Disordered" evidence="15">
    <location>
        <begin position="123"/>
        <end position="217"/>
    </location>
</feature>
<keyword evidence="5" id="KW-0378">Hydrolase</keyword>
<feature type="compositionally biased region" description="Polar residues" evidence="15">
    <location>
        <begin position="1672"/>
        <end position="1681"/>
    </location>
</feature>
<dbReference type="InterPro" id="IPR038765">
    <property type="entry name" value="Papain-like_cys_pep_sf"/>
</dbReference>
<feature type="domain" description="SWIRM" evidence="17">
    <location>
        <begin position="238"/>
        <end position="333"/>
    </location>
</feature>
<comment type="similarity">
    <text evidence="2">Belongs to the flavin monoamine oxidase family.</text>
</comment>
<dbReference type="GO" id="GO:0006338">
    <property type="term" value="P:chromatin remodeling"/>
    <property type="evidence" value="ECO:0007669"/>
    <property type="project" value="TreeGrafter"/>
</dbReference>
<dbReference type="FunFam" id="1.10.10.10:FF:000064">
    <property type="entry name" value="Lysine-specific histone demethylase 1A"/>
    <property type="match status" value="1"/>
</dbReference>
<dbReference type="Gene3D" id="1.10.30.10">
    <property type="entry name" value="High mobility group box domain"/>
    <property type="match status" value="1"/>
</dbReference>
<feature type="compositionally biased region" description="Low complexity" evidence="15">
    <location>
        <begin position="1134"/>
        <end position="1145"/>
    </location>
</feature>
<evidence type="ECO:0000256" key="8">
    <source>
        <dbReference type="ARBA" id="ARBA00037075"/>
    </source>
</evidence>
<feature type="compositionally biased region" description="Basic residues" evidence="15">
    <location>
        <begin position="1823"/>
        <end position="1833"/>
    </location>
</feature>
<accession>A0A1W5DAL1</accession>
<keyword evidence="6" id="KW-0645">Protease</keyword>
<name>A0A1W5DAL1_9LECA</name>
<comment type="subunit">
    <text evidence="9">Interacts with creA, creC and qutD.</text>
</comment>
<dbReference type="InterPro" id="IPR036910">
    <property type="entry name" value="HMG_box_dom_sf"/>
</dbReference>
<dbReference type="InterPro" id="IPR050281">
    <property type="entry name" value="Flavin_monoamine_oxidase"/>
</dbReference>
<dbReference type="InterPro" id="IPR018200">
    <property type="entry name" value="USP_CS"/>
</dbReference>
<dbReference type="GO" id="GO:0004843">
    <property type="term" value="F:cysteine-type deubiquitinase activity"/>
    <property type="evidence" value="ECO:0007669"/>
    <property type="project" value="UniProtKB-EC"/>
</dbReference>
<evidence type="ECO:0000256" key="3">
    <source>
        <dbReference type="ARBA" id="ARBA00009085"/>
    </source>
</evidence>
<dbReference type="Gene3D" id="3.90.660.10">
    <property type="match status" value="1"/>
</dbReference>
<protein>
    <recommendedName>
        <fullName evidence="4">ubiquitinyl hydrolase 1</fullName>
        <ecNumber evidence="4">3.4.19.12</ecNumber>
    </recommendedName>
    <alternativeName>
        <fullName evidence="12">Carbon catabolite repression protein B</fullName>
    </alternativeName>
    <alternativeName>
        <fullName evidence="14">Deubiquitinating enzyme creB</fullName>
    </alternativeName>
    <alternativeName>
        <fullName evidence="10">Ubiquitin thioesterase creB</fullName>
    </alternativeName>
    <alternativeName>
        <fullName evidence="11">Ubiquitin-hydrolyzing enzyme creB</fullName>
    </alternativeName>
    <alternativeName>
        <fullName evidence="13">Ubiquitin-specific-processing protease creB</fullName>
    </alternativeName>
</protein>
<keyword evidence="18" id="KW-0238">DNA-binding</keyword>
<dbReference type="InterPro" id="IPR009057">
    <property type="entry name" value="Homeodomain-like_sf"/>
</dbReference>
<dbReference type="SUPFAM" id="SSF47095">
    <property type="entry name" value="HMG-box"/>
    <property type="match status" value="1"/>
</dbReference>
<dbReference type="FunFam" id="3.90.70.10:FF:000075">
    <property type="entry name" value="Ubiquitin carboxyl-terminal hydrolase creB"/>
    <property type="match status" value="1"/>
</dbReference>
<evidence type="ECO:0000256" key="15">
    <source>
        <dbReference type="SAM" id="MobiDB-lite"/>
    </source>
</evidence>
<evidence type="ECO:0000259" key="16">
    <source>
        <dbReference type="PROSITE" id="PS50235"/>
    </source>
</evidence>